<dbReference type="FunFam" id="1.10.10.10:FF:000038">
    <property type="entry name" value="Glycine cleavage system transcriptional activator"/>
    <property type="match status" value="1"/>
</dbReference>
<dbReference type="Proteomes" id="UP000466694">
    <property type="component" value="Unassembled WGS sequence"/>
</dbReference>
<evidence type="ECO:0000256" key="4">
    <source>
        <dbReference type="ARBA" id="ARBA00023163"/>
    </source>
</evidence>
<name>A0A844ABF0_RHIFR</name>
<evidence type="ECO:0000256" key="1">
    <source>
        <dbReference type="ARBA" id="ARBA00009437"/>
    </source>
</evidence>
<dbReference type="PROSITE" id="PS50931">
    <property type="entry name" value="HTH_LYSR"/>
    <property type="match status" value="1"/>
</dbReference>
<dbReference type="PRINTS" id="PR00039">
    <property type="entry name" value="HTHLYSR"/>
</dbReference>
<dbReference type="NCBIfam" id="NF008352">
    <property type="entry name" value="PRK11139.1"/>
    <property type="match status" value="1"/>
</dbReference>
<dbReference type="InterPro" id="IPR005119">
    <property type="entry name" value="LysR_subst-bd"/>
</dbReference>
<evidence type="ECO:0000256" key="2">
    <source>
        <dbReference type="ARBA" id="ARBA00023015"/>
    </source>
</evidence>
<feature type="domain" description="HTH lysR-type" evidence="5">
    <location>
        <begin position="5"/>
        <end position="62"/>
    </location>
</feature>
<dbReference type="PANTHER" id="PTHR30537">
    <property type="entry name" value="HTH-TYPE TRANSCRIPTIONAL REGULATOR"/>
    <property type="match status" value="1"/>
</dbReference>
<dbReference type="EMBL" id="WISZ01000123">
    <property type="protein sequence ID" value="MQX09661.1"/>
    <property type="molecule type" value="Genomic_DNA"/>
</dbReference>
<keyword evidence="2" id="KW-0805">Transcription regulation</keyword>
<dbReference type="CDD" id="cd08432">
    <property type="entry name" value="PBP2_GcdR_TrpI_HvrB_AmpR_like"/>
    <property type="match status" value="1"/>
</dbReference>
<dbReference type="InterPro" id="IPR036390">
    <property type="entry name" value="WH_DNA-bd_sf"/>
</dbReference>
<dbReference type="AlphaFoldDB" id="A0A844ABF0"/>
<dbReference type="Pfam" id="PF00126">
    <property type="entry name" value="HTH_1"/>
    <property type="match status" value="1"/>
</dbReference>
<dbReference type="InterPro" id="IPR000847">
    <property type="entry name" value="LysR_HTH_N"/>
</dbReference>
<dbReference type="InterPro" id="IPR036388">
    <property type="entry name" value="WH-like_DNA-bd_sf"/>
</dbReference>
<dbReference type="Gene3D" id="3.40.190.10">
    <property type="entry name" value="Periplasmic binding protein-like II"/>
    <property type="match status" value="2"/>
</dbReference>
<comment type="similarity">
    <text evidence="1">Belongs to the LysR transcriptional regulatory family.</text>
</comment>
<organism evidence="6 7">
    <name type="scientific">Rhizobium fredii</name>
    <name type="common">Sinorhizobium fredii</name>
    <dbReference type="NCBI Taxonomy" id="380"/>
    <lineage>
        <taxon>Bacteria</taxon>
        <taxon>Pseudomonadati</taxon>
        <taxon>Pseudomonadota</taxon>
        <taxon>Alphaproteobacteria</taxon>
        <taxon>Hyphomicrobiales</taxon>
        <taxon>Rhizobiaceae</taxon>
        <taxon>Sinorhizobium/Ensifer group</taxon>
        <taxon>Sinorhizobium</taxon>
    </lineage>
</organism>
<dbReference type="PANTHER" id="PTHR30537:SF74">
    <property type="entry name" value="HTH-TYPE TRANSCRIPTIONAL REGULATOR TRPI"/>
    <property type="match status" value="1"/>
</dbReference>
<evidence type="ECO:0000259" key="5">
    <source>
        <dbReference type="PROSITE" id="PS50931"/>
    </source>
</evidence>
<dbReference type="SUPFAM" id="SSF46785">
    <property type="entry name" value="Winged helix' DNA-binding domain"/>
    <property type="match status" value="1"/>
</dbReference>
<dbReference type="Pfam" id="PF03466">
    <property type="entry name" value="LysR_substrate"/>
    <property type="match status" value="1"/>
</dbReference>
<dbReference type="SUPFAM" id="SSF53850">
    <property type="entry name" value="Periplasmic binding protein-like II"/>
    <property type="match status" value="1"/>
</dbReference>
<dbReference type="Gene3D" id="1.10.10.10">
    <property type="entry name" value="Winged helix-like DNA-binding domain superfamily/Winged helix DNA-binding domain"/>
    <property type="match status" value="1"/>
</dbReference>
<gene>
    <name evidence="6" type="primary">gcvA</name>
    <name evidence="6" type="ORF">GHK48_15610</name>
</gene>
<keyword evidence="3" id="KW-0238">DNA-binding</keyword>
<dbReference type="GO" id="GO:0043565">
    <property type="term" value="F:sequence-specific DNA binding"/>
    <property type="evidence" value="ECO:0007669"/>
    <property type="project" value="TreeGrafter"/>
</dbReference>
<evidence type="ECO:0000313" key="6">
    <source>
        <dbReference type="EMBL" id="MQX09661.1"/>
    </source>
</evidence>
<keyword evidence="4" id="KW-0804">Transcription</keyword>
<evidence type="ECO:0000313" key="7">
    <source>
        <dbReference type="Proteomes" id="UP000466694"/>
    </source>
</evidence>
<evidence type="ECO:0000256" key="3">
    <source>
        <dbReference type="ARBA" id="ARBA00023125"/>
    </source>
</evidence>
<dbReference type="GO" id="GO:0006351">
    <property type="term" value="P:DNA-templated transcription"/>
    <property type="evidence" value="ECO:0007669"/>
    <property type="project" value="TreeGrafter"/>
</dbReference>
<dbReference type="GO" id="GO:0003700">
    <property type="term" value="F:DNA-binding transcription factor activity"/>
    <property type="evidence" value="ECO:0007669"/>
    <property type="project" value="InterPro"/>
</dbReference>
<proteinExistence type="inferred from homology"/>
<sequence length="306" mass="34768">MDTLPPLNPLRAFEAAGRLQSIRRAADELLVTPGAVSRQVQRLETFLGVRLFRRDPREIVLTSEGEQYLAAITRHLDGIRDETQKLTGRKMVEILRVRAYTTFSMKWLIPRLSSFHELNPTTEVRLTTSNETVDFERENVDGAIRLGDGNWPGVEVDRVMRNELLPLCTPVFQARHALKEVGDLGHVPLLHSLVRPDDWRYWLEAAGGQSIDPYAGPKYASSTLAYQATLEGQGVMIAQKALFLDDLRSGRLVAPFDRALDRGDFTYYFLYPRNRLRNPAFRRFRVWLLEQAEIAGHATEPVEPGG</sequence>
<comment type="caution">
    <text evidence="6">The sequence shown here is derived from an EMBL/GenBank/DDBJ whole genome shotgun (WGS) entry which is preliminary data.</text>
</comment>
<protein>
    <submittedName>
        <fullName evidence="6">Transcriptional regulator GcvA</fullName>
    </submittedName>
</protein>
<reference evidence="6 7" key="1">
    <citation type="journal article" date="2013" name="Genome Biol.">
        <title>Comparative genomics of the core and accessory genomes of 48 Sinorhizobium strains comprising five genospecies.</title>
        <authorList>
            <person name="Sugawara M."/>
            <person name="Epstein B."/>
            <person name="Badgley B.D."/>
            <person name="Unno T."/>
            <person name="Xu L."/>
            <person name="Reese J."/>
            <person name="Gyaneshwar P."/>
            <person name="Denny R."/>
            <person name="Mudge J."/>
            <person name="Bharti A.K."/>
            <person name="Farmer A.D."/>
            <person name="May G.D."/>
            <person name="Woodward J.E."/>
            <person name="Medigue C."/>
            <person name="Vallenet D."/>
            <person name="Lajus A."/>
            <person name="Rouy Z."/>
            <person name="Martinez-Vaz B."/>
            <person name="Tiffin P."/>
            <person name="Young N.D."/>
            <person name="Sadowsky M.J."/>
        </authorList>
    </citation>
    <scope>NUCLEOTIDE SEQUENCE [LARGE SCALE GENOMIC DNA]</scope>
    <source>
        <strain evidence="6 7">USDA205</strain>
    </source>
</reference>
<dbReference type="InterPro" id="IPR058163">
    <property type="entry name" value="LysR-type_TF_proteobact-type"/>
</dbReference>
<accession>A0A844ABF0</accession>
<dbReference type="RefSeq" id="WP_037435049.1">
    <property type="nucleotide sequence ID" value="NZ_BJNI01000085.1"/>
</dbReference>